<evidence type="ECO:0000259" key="2">
    <source>
        <dbReference type="Pfam" id="PF01970"/>
    </source>
</evidence>
<keyword evidence="1" id="KW-1133">Transmembrane helix</keyword>
<evidence type="ECO:0000313" key="4">
    <source>
        <dbReference type="Proteomes" id="UP000787635"/>
    </source>
</evidence>
<evidence type="ECO:0000256" key="1">
    <source>
        <dbReference type="SAM" id="Phobius"/>
    </source>
</evidence>
<dbReference type="EMBL" id="JAAVNE010000030">
    <property type="protein sequence ID" value="NKC32695.1"/>
    <property type="molecule type" value="Genomic_DNA"/>
</dbReference>
<feature type="transmembrane region" description="Helical" evidence="1">
    <location>
        <begin position="107"/>
        <end position="136"/>
    </location>
</feature>
<keyword evidence="4" id="KW-1185">Reference proteome</keyword>
<proteinExistence type="predicted"/>
<feature type="transmembrane region" description="Helical" evidence="1">
    <location>
        <begin position="427"/>
        <end position="455"/>
    </location>
</feature>
<dbReference type="PANTHER" id="PTHR35342">
    <property type="entry name" value="TRICARBOXYLIC TRANSPORT PROTEIN"/>
    <property type="match status" value="1"/>
</dbReference>
<sequence>MDNLLAALAEGLAQATAFDALLFMLFGTVVGYVFGILPGLQSITAMSVFLPLTYWWTPAQAMYFFAGIIGAAGNGGAVTAIVLNIPGTAQNAATTLEGYPMTRAGRAVFALNLSAAASWLGAVFGVVVLLAMVPVFLPFLLSFGPAETFWVAVFGLVTMVLAVAGSPAKGLVSIAIGVVLAIIGMGGPRLPVPRFTFGSTYLLDGLEIVVVIIGFLVVSECVLQVAGVWAHGRDSGRARNAVGHLAGDWKRQAIDGWKAPFRHWGIFLRSSALGTAVGALPGVGGTVAQFLSYNLAVATTKDAGQIGKGAEDALVATEAATNSKEGGALFPTLLFGIPGNAEMALVLAAWQIHGLEPGPSFLTTHGALAWALVFGLLFSNLLASLGTALASPWLARLPGFDMGILAPAVLVASLMSAFTVRSNVLDLGLLAALGVFGAFLRLYGYSVIGVVIGFVLGDVIERSFYTALQSSLGDYGVFVASPVGAGLAVLTGLAVVFCAVKVARGRRDAAEAAGFSTGALVFAALLLAGCLALLAQAMAPGWRGGTVAPAVLGLAAALLALLLGQGIAAQRKGPVPEAAATLKLAALLGAALLMALWAGFVIGMAGFLLAFWMGVQRRPPARALLLAAIFAIALPIGFTWLVDSALWRGVVAPVLPGILGGEVLPGL</sequence>
<feature type="transmembrane region" description="Helical" evidence="1">
    <location>
        <begin position="61"/>
        <end position="86"/>
    </location>
</feature>
<evidence type="ECO:0000313" key="3">
    <source>
        <dbReference type="EMBL" id="NKC32695.1"/>
    </source>
</evidence>
<feature type="transmembrane region" description="Helical" evidence="1">
    <location>
        <begin position="475"/>
        <end position="500"/>
    </location>
</feature>
<keyword evidence="1" id="KW-0812">Transmembrane</keyword>
<keyword evidence="1" id="KW-0472">Membrane</keyword>
<dbReference type="Proteomes" id="UP000787635">
    <property type="component" value="Unassembled WGS sequence"/>
</dbReference>
<dbReference type="PANTHER" id="PTHR35342:SF5">
    <property type="entry name" value="TRICARBOXYLIC TRANSPORT PROTEIN"/>
    <property type="match status" value="1"/>
</dbReference>
<feature type="transmembrane region" description="Helical" evidence="1">
    <location>
        <begin position="148"/>
        <end position="164"/>
    </location>
</feature>
<feature type="transmembrane region" description="Helical" evidence="1">
    <location>
        <begin position="512"/>
        <end position="535"/>
    </location>
</feature>
<feature type="transmembrane region" description="Helical" evidence="1">
    <location>
        <begin position="21"/>
        <end position="41"/>
    </location>
</feature>
<feature type="transmembrane region" description="Helical" evidence="1">
    <location>
        <begin position="584"/>
        <end position="611"/>
    </location>
</feature>
<gene>
    <name evidence="3" type="ORF">HEQ75_17655</name>
</gene>
<dbReference type="RefSeq" id="WP_168033074.1">
    <property type="nucleotide sequence ID" value="NZ_JAAVNE010000030.1"/>
</dbReference>
<name>A0ABX1ECT2_9PROT</name>
<dbReference type="Pfam" id="PF01970">
    <property type="entry name" value="TctA"/>
    <property type="match status" value="1"/>
</dbReference>
<feature type="transmembrane region" description="Helical" evidence="1">
    <location>
        <begin position="547"/>
        <end position="564"/>
    </location>
</feature>
<dbReference type="InterPro" id="IPR002823">
    <property type="entry name" value="DUF112_TM"/>
</dbReference>
<protein>
    <recommendedName>
        <fullName evidence="2">DUF112 domain-containing protein</fullName>
    </recommendedName>
</protein>
<feature type="transmembrane region" description="Helical" evidence="1">
    <location>
        <begin position="208"/>
        <end position="230"/>
    </location>
</feature>
<feature type="transmembrane region" description="Helical" evidence="1">
    <location>
        <begin position="402"/>
        <end position="420"/>
    </location>
</feature>
<feature type="domain" description="DUF112" evidence="2">
    <location>
        <begin position="21"/>
        <end position="451"/>
    </location>
</feature>
<accession>A0ABX1ECT2</accession>
<reference evidence="3 4" key="1">
    <citation type="submission" date="2020-03" db="EMBL/GenBank/DDBJ databases">
        <title>Roseomonas selenitidurans sp. nov. isolated from urban soil.</title>
        <authorList>
            <person name="Liu H."/>
        </authorList>
    </citation>
    <scope>NUCLEOTIDE SEQUENCE [LARGE SCALE GENOMIC DNA]</scope>
    <source>
        <strain evidence="3 4">BU-1</strain>
    </source>
</reference>
<feature type="transmembrane region" description="Helical" evidence="1">
    <location>
        <begin position="623"/>
        <end position="642"/>
    </location>
</feature>
<feature type="transmembrane region" description="Helical" evidence="1">
    <location>
        <begin position="367"/>
        <end position="390"/>
    </location>
</feature>
<feature type="transmembrane region" description="Helical" evidence="1">
    <location>
        <begin position="171"/>
        <end position="188"/>
    </location>
</feature>
<organism evidence="3 4">
    <name type="scientific">Falsiroseomonas selenitidurans</name>
    <dbReference type="NCBI Taxonomy" id="2716335"/>
    <lineage>
        <taxon>Bacteria</taxon>
        <taxon>Pseudomonadati</taxon>
        <taxon>Pseudomonadota</taxon>
        <taxon>Alphaproteobacteria</taxon>
        <taxon>Acetobacterales</taxon>
        <taxon>Roseomonadaceae</taxon>
        <taxon>Falsiroseomonas</taxon>
    </lineage>
</organism>
<comment type="caution">
    <text evidence="3">The sequence shown here is derived from an EMBL/GenBank/DDBJ whole genome shotgun (WGS) entry which is preliminary data.</text>
</comment>